<evidence type="ECO:0000256" key="1">
    <source>
        <dbReference type="ARBA" id="ARBA00009369"/>
    </source>
</evidence>
<evidence type="ECO:0000256" key="2">
    <source>
        <dbReference type="ARBA" id="ARBA00013855"/>
    </source>
</evidence>
<feature type="compositionally biased region" description="Low complexity" evidence="6">
    <location>
        <begin position="265"/>
        <end position="276"/>
    </location>
</feature>
<reference evidence="9" key="1">
    <citation type="journal article" date="2024" name="Algal Res.">
        <title>Biochemical, toxicological and genomic investigation of a high-biomass producing Limnothrix strain isolated from Italian shallow drinking water reservoir.</title>
        <authorList>
            <person name="Simonazzi M."/>
            <person name="Shishido T.K."/>
            <person name="Delbaje E."/>
            <person name="Wahlsten M."/>
            <person name="Fewer D.P."/>
            <person name="Sivonen K."/>
            <person name="Pezzolesi L."/>
            <person name="Pistocchi R."/>
        </authorList>
    </citation>
    <scope>NUCLEOTIDE SEQUENCE [LARGE SCALE GENOMIC DNA]</scope>
    <source>
        <strain evidence="9">LRLZ20PSL1</strain>
    </source>
</reference>
<gene>
    <name evidence="8" type="primary">mreC</name>
    <name evidence="8" type="ORF">VPK24_06655</name>
</gene>
<evidence type="ECO:0000256" key="6">
    <source>
        <dbReference type="SAM" id="MobiDB-lite"/>
    </source>
</evidence>
<dbReference type="NCBIfam" id="NF010527">
    <property type="entry name" value="PRK13922.6-2"/>
    <property type="match status" value="1"/>
</dbReference>
<dbReference type="PANTHER" id="PTHR34138">
    <property type="entry name" value="CELL SHAPE-DETERMINING PROTEIN MREC"/>
    <property type="match status" value="1"/>
</dbReference>
<organism evidence="8 9">
    <name type="scientific">Limnothrix redekei LRLZ20PSL1</name>
    <dbReference type="NCBI Taxonomy" id="3112953"/>
    <lineage>
        <taxon>Bacteria</taxon>
        <taxon>Bacillati</taxon>
        <taxon>Cyanobacteriota</taxon>
        <taxon>Cyanophyceae</taxon>
        <taxon>Pseudanabaenales</taxon>
        <taxon>Pseudanabaenaceae</taxon>
        <taxon>Limnothrix</taxon>
    </lineage>
</organism>
<dbReference type="InterPro" id="IPR055342">
    <property type="entry name" value="MreC_beta-barrel_core"/>
</dbReference>
<dbReference type="InterPro" id="IPR042177">
    <property type="entry name" value="Cell/Rod_1"/>
</dbReference>
<keyword evidence="9" id="KW-1185">Reference proteome</keyword>
<dbReference type="Pfam" id="PF04085">
    <property type="entry name" value="MreC"/>
    <property type="match status" value="1"/>
</dbReference>
<feature type="domain" description="Rod shape-determining protein MreC beta-barrel core" evidence="7">
    <location>
        <begin position="98"/>
        <end position="242"/>
    </location>
</feature>
<evidence type="ECO:0000256" key="3">
    <source>
        <dbReference type="ARBA" id="ARBA00022960"/>
    </source>
</evidence>
<dbReference type="NCBIfam" id="TIGR00219">
    <property type="entry name" value="mreC"/>
    <property type="match status" value="1"/>
</dbReference>
<dbReference type="InterPro" id="IPR007221">
    <property type="entry name" value="MreC"/>
</dbReference>
<keyword evidence="3" id="KW-0133">Cell shape</keyword>
<sequence>MYDVRRWWGRNWLKAVLAVAALGLALGVRQSRAGFLVEAYRALTLPLHLGAPSQSDLADARVRELQQRLEEVESRNAQLQTLLNYRKTLPVEGIASPVIGRSADRWWQQITLGRGTADGIQQGAIVMAPGGVVGRVTAVTPHTSRVLLISDPGSRIGISVTRSRYMGYLRGKSDRTATVEFFDKLPDVKPGDAIVTSAYSQFFPAGLPIGRIVAIDTKKSLAPEAVVELSAPLSTLEWVTVLPHNPELFQQFQEPAPTTPSGSENPNTTPNSGTNPAPKPTATPRASAN</sequence>
<dbReference type="EMBL" id="JAZAQF010000034">
    <property type="protein sequence ID" value="MFG3817313.1"/>
    <property type="molecule type" value="Genomic_DNA"/>
</dbReference>
<comment type="caution">
    <text evidence="8">The sequence shown here is derived from an EMBL/GenBank/DDBJ whole genome shotgun (WGS) entry which is preliminary data.</text>
</comment>
<evidence type="ECO:0000313" key="8">
    <source>
        <dbReference type="EMBL" id="MFG3817313.1"/>
    </source>
</evidence>
<dbReference type="Proteomes" id="UP001604335">
    <property type="component" value="Unassembled WGS sequence"/>
</dbReference>
<dbReference type="Gene3D" id="2.40.10.340">
    <property type="entry name" value="Rod shape-determining protein MreC, domain 1"/>
    <property type="match status" value="1"/>
</dbReference>
<feature type="region of interest" description="Disordered" evidence="6">
    <location>
        <begin position="251"/>
        <end position="289"/>
    </location>
</feature>
<dbReference type="InterPro" id="IPR042175">
    <property type="entry name" value="Cell/Rod_MreC_2"/>
</dbReference>
<evidence type="ECO:0000313" key="9">
    <source>
        <dbReference type="Proteomes" id="UP001604335"/>
    </source>
</evidence>
<dbReference type="PANTHER" id="PTHR34138:SF1">
    <property type="entry name" value="CELL SHAPE-DETERMINING PROTEIN MREC"/>
    <property type="match status" value="1"/>
</dbReference>
<accession>A0ABW7C8W7</accession>
<dbReference type="RefSeq" id="WP_393011556.1">
    <property type="nucleotide sequence ID" value="NZ_JAZAQF010000034.1"/>
</dbReference>
<evidence type="ECO:0000259" key="7">
    <source>
        <dbReference type="Pfam" id="PF04085"/>
    </source>
</evidence>
<evidence type="ECO:0000256" key="4">
    <source>
        <dbReference type="ARBA" id="ARBA00032089"/>
    </source>
</evidence>
<evidence type="ECO:0000256" key="5">
    <source>
        <dbReference type="SAM" id="Coils"/>
    </source>
</evidence>
<protein>
    <recommendedName>
        <fullName evidence="2">Cell shape-determining protein MreC</fullName>
    </recommendedName>
    <alternativeName>
        <fullName evidence="4">Cell shape protein MreC</fullName>
    </alternativeName>
</protein>
<keyword evidence="5" id="KW-0175">Coiled coil</keyword>
<comment type="similarity">
    <text evidence="1">Belongs to the MreC family.</text>
</comment>
<name>A0ABW7C8W7_9CYAN</name>
<dbReference type="Gene3D" id="2.40.10.350">
    <property type="entry name" value="Rod shape-determining protein MreC, domain 2"/>
    <property type="match status" value="1"/>
</dbReference>
<proteinExistence type="inferred from homology"/>
<feature type="coiled-coil region" evidence="5">
    <location>
        <begin position="55"/>
        <end position="82"/>
    </location>
</feature>